<comment type="caution">
    <text evidence="2">The sequence shown here is derived from an EMBL/GenBank/DDBJ whole genome shotgun (WGS) entry which is preliminary data.</text>
</comment>
<sequence length="193" mass="20243">MKSKTFTTLNVVTTAMLCALAVVLANAFHHLAADFASLFSPMHLPVFLSGLLCGMWPGLICGAVTPLVSFLSSGRPPFPDGLIPMTLELAAYGFLSGLLRGLFVLNPKTQKVSGLLAVALSMVAGRAVNALAGAIILAANGAPFFPSLGTKFLQNFTSTWAGIVVQLALIPVIMLALQKSGVLLKYTVPDEQQ</sequence>
<dbReference type="Gene3D" id="1.10.1760.20">
    <property type="match status" value="1"/>
</dbReference>
<organism evidence="2 3">
    <name type="scientific">Candidatus Fimimonas merdipullorum</name>
    <dbReference type="NCBI Taxonomy" id="2840822"/>
    <lineage>
        <taxon>Bacteria</taxon>
        <taxon>Pseudomonadati</taxon>
        <taxon>Myxococcota</taxon>
        <taxon>Myxococcia</taxon>
        <taxon>Myxococcales</taxon>
        <taxon>Cystobacterineae</taxon>
        <taxon>Myxococcaceae</taxon>
        <taxon>Myxococcaceae incertae sedis</taxon>
        <taxon>Candidatus Fimimonas</taxon>
    </lineage>
</organism>
<gene>
    <name evidence="2" type="ORF">IAC72_00075</name>
</gene>
<keyword evidence="1" id="KW-0472">Membrane</keyword>
<evidence type="ECO:0000313" key="2">
    <source>
        <dbReference type="EMBL" id="HIU90397.1"/>
    </source>
</evidence>
<accession>A0A9D1MWF6</accession>
<feature type="transmembrane region" description="Helical" evidence="1">
    <location>
        <begin position="82"/>
        <end position="103"/>
    </location>
</feature>
<reference evidence="2" key="2">
    <citation type="journal article" date="2021" name="PeerJ">
        <title>Extensive microbial diversity within the chicken gut microbiome revealed by metagenomics and culture.</title>
        <authorList>
            <person name="Gilroy R."/>
            <person name="Ravi A."/>
            <person name="Getino M."/>
            <person name="Pursley I."/>
            <person name="Horton D.L."/>
            <person name="Alikhan N.F."/>
            <person name="Baker D."/>
            <person name="Gharbi K."/>
            <person name="Hall N."/>
            <person name="Watson M."/>
            <person name="Adriaenssens E.M."/>
            <person name="Foster-Nyarko E."/>
            <person name="Jarju S."/>
            <person name="Secka A."/>
            <person name="Antonio M."/>
            <person name="Oren A."/>
            <person name="Chaudhuri R.R."/>
            <person name="La Ragione R."/>
            <person name="Hildebrand F."/>
            <person name="Pallen M.J."/>
        </authorList>
    </citation>
    <scope>NUCLEOTIDE SEQUENCE</scope>
    <source>
        <strain evidence="2">ChiHjej12B11-7776</strain>
    </source>
</reference>
<proteinExistence type="predicted"/>
<dbReference type="GO" id="GO:0022857">
    <property type="term" value="F:transmembrane transporter activity"/>
    <property type="evidence" value="ECO:0007669"/>
    <property type="project" value="InterPro"/>
</dbReference>
<evidence type="ECO:0000256" key="1">
    <source>
        <dbReference type="SAM" id="Phobius"/>
    </source>
</evidence>
<feature type="transmembrane region" description="Helical" evidence="1">
    <location>
        <begin position="159"/>
        <end position="177"/>
    </location>
</feature>
<feature type="transmembrane region" description="Helical" evidence="1">
    <location>
        <begin position="12"/>
        <end position="32"/>
    </location>
</feature>
<keyword evidence="1" id="KW-1133">Transmembrane helix</keyword>
<keyword evidence="1" id="KW-0812">Transmembrane</keyword>
<protein>
    <submittedName>
        <fullName evidence="2">ECF transporter S component</fullName>
    </submittedName>
</protein>
<reference evidence="2" key="1">
    <citation type="submission" date="2020-10" db="EMBL/GenBank/DDBJ databases">
        <authorList>
            <person name="Gilroy R."/>
        </authorList>
    </citation>
    <scope>NUCLEOTIDE SEQUENCE</scope>
    <source>
        <strain evidence="2">ChiHjej12B11-7776</strain>
    </source>
</reference>
<feature type="transmembrane region" description="Helical" evidence="1">
    <location>
        <begin position="44"/>
        <end position="70"/>
    </location>
</feature>
<dbReference type="Proteomes" id="UP000886852">
    <property type="component" value="Unassembled WGS sequence"/>
</dbReference>
<dbReference type="EMBL" id="DVOC01000004">
    <property type="protein sequence ID" value="HIU90397.1"/>
    <property type="molecule type" value="Genomic_DNA"/>
</dbReference>
<dbReference type="AlphaFoldDB" id="A0A9D1MWF6"/>
<dbReference type="InterPro" id="IPR024529">
    <property type="entry name" value="ECF_trnsprt_substrate-spec"/>
</dbReference>
<name>A0A9D1MWF6_9BACT</name>
<dbReference type="Pfam" id="PF12822">
    <property type="entry name" value="ECF_trnsprt"/>
    <property type="match status" value="1"/>
</dbReference>
<feature type="transmembrane region" description="Helical" evidence="1">
    <location>
        <begin position="115"/>
        <end position="139"/>
    </location>
</feature>
<evidence type="ECO:0000313" key="3">
    <source>
        <dbReference type="Proteomes" id="UP000886852"/>
    </source>
</evidence>